<evidence type="ECO:0000256" key="1">
    <source>
        <dbReference type="SAM" id="MobiDB-lite"/>
    </source>
</evidence>
<name>A0A420YHU4_9PEZI</name>
<feature type="region of interest" description="Disordered" evidence="1">
    <location>
        <begin position="332"/>
        <end position="375"/>
    </location>
</feature>
<dbReference type="STRING" id="177199.A0A420YHU4"/>
<dbReference type="OrthoDB" id="5229017at2759"/>
<sequence length="775" mass="85612">MASLVNQVNSTQANTMTWVEEVPEDPFVDSPQQDEDGCLYNQKGELCLLSYHTAQHVRPPAWQKVEEWREKVFEATAEDPAGDEEFQRWLSLVDLANLPPSPAGTSEPRPQDDSEDILQAALNYIAYEDDQSSVDTMVPTAAAQEDQGQAEKGLAAGGFDSLTPIRGNFIPVSHPSPSSHPHLLQPAVDAPTKANSSKSISPATAIDKRTGGKMESSSRSRSRSPVKQGTPKDKARRSRSLSPVKSAGRAVPGLQHDEDSCYSSGAEQSFTYGNNTRIDYAASPSKLAQRRQVATPSPIDTIAANQQARAVAIRRAGIPSIIEHRASRVLEDPAAAGPSSSKFKPTFTGEVQDDSSSTYSIRPDVLSPAPDSARPQPLFTKQASQGMESNNAVFTDYQDWQRGRDLRTSGYNLLSDSDKKGPEKQVIGLERKPTKAGYRGEPYTPLSFWFPEGTGQRKASKTMIGAKGWLEDTTNSPDKKTPTSKKSFFTNFMSKAKAIMDTSAEKAARVSAGRPDTARKNSIKRELLISLDPREQSLLYCELEFVLHQALNHYVSTQFGVGRLSTQKLDKINDEWKRKGRPKVVGFRYDLETQLDLIKLHMNEFRFYRIDASPAVLQGVIDMMRTNARAIKVRTYCQPDTVIAKQLLDSQNLFNILGCNEEEHIQLASITNFFKNIQDRERTFHAPMAPASSGNISTGGSLPSRYGASSPSAMMSGALVTPDSERPFQTTPHRRRSIINREQFTAERSAHGSPYPWPGVGIDRSPLERLDEYDP</sequence>
<feature type="compositionally biased region" description="Low complexity" evidence="1">
    <location>
        <begin position="173"/>
        <end position="182"/>
    </location>
</feature>
<comment type="caution">
    <text evidence="2">The sequence shown here is derived from an EMBL/GenBank/DDBJ whole genome shotgun (WGS) entry which is preliminary data.</text>
</comment>
<keyword evidence="3" id="KW-1185">Reference proteome</keyword>
<feature type="compositionally biased region" description="Basic and acidic residues" evidence="1">
    <location>
        <begin position="765"/>
        <end position="775"/>
    </location>
</feature>
<feature type="region of interest" description="Disordered" evidence="1">
    <location>
        <begin position="167"/>
        <end position="264"/>
    </location>
</feature>
<organism evidence="2 3">
    <name type="scientific">Coniochaeta pulveracea</name>
    <dbReference type="NCBI Taxonomy" id="177199"/>
    <lineage>
        <taxon>Eukaryota</taxon>
        <taxon>Fungi</taxon>
        <taxon>Dikarya</taxon>
        <taxon>Ascomycota</taxon>
        <taxon>Pezizomycotina</taxon>
        <taxon>Sordariomycetes</taxon>
        <taxon>Sordariomycetidae</taxon>
        <taxon>Coniochaetales</taxon>
        <taxon>Coniochaetaceae</taxon>
        <taxon>Coniochaeta</taxon>
    </lineage>
</organism>
<dbReference type="Proteomes" id="UP000275385">
    <property type="component" value="Unassembled WGS sequence"/>
</dbReference>
<evidence type="ECO:0000313" key="2">
    <source>
        <dbReference type="EMBL" id="RKU47469.1"/>
    </source>
</evidence>
<evidence type="ECO:0000313" key="3">
    <source>
        <dbReference type="Proteomes" id="UP000275385"/>
    </source>
</evidence>
<protein>
    <submittedName>
        <fullName evidence="2">Uncharacterized protein</fullName>
    </submittedName>
</protein>
<feature type="region of interest" description="Disordered" evidence="1">
    <location>
        <begin position="738"/>
        <end position="775"/>
    </location>
</feature>
<proteinExistence type="predicted"/>
<accession>A0A420YHU4</accession>
<feature type="compositionally biased region" description="Polar residues" evidence="1">
    <location>
        <begin position="692"/>
        <end position="701"/>
    </location>
</feature>
<feature type="compositionally biased region" description="Polar residues" evidence="1">
    <location>
        <begin position="193"/>
        <end position="202"/>
    </location>
</feature>
<feature type="compositionally biased region" description="Basic and acidic residues" evidence="1">
    <location>
        <begin position="206"/>
        <end position="218"/>
    </location>
</feature>
<feature type="region of interest" description="Disordered" evidence="1">
    <location>
        <begin position="688"/>
        <end position="708"/>
    </location>
</feature>
<reference evidence="2 3" key="1">
    <citation type="submission" date="2018-08" db="EMBL/GenBank/DDBJ databases">
        <title>Draft genome of the lignicolous fungus Coniochaeta pulveracea.</title>
        <authorList>
            <person name="Borstlap C.J."/>
            <person name="De Witt R.N."/>
            <person name="Botha A."/>
            <person name="Volschenk H."/>
        </authorList>
    </citation>
    <scope>NUCLEOTIDE SEQUENCE [LARGE SCALE GENOMIC DNA]</scope>
    <source>
        <strain evidence="2 3">CAB683</strain>
    </source>
</reference>
<dbReference type="AlphaFoldDB" id="A0A420YHU4"/>
<gene>
    <name evidence="2" type="ORF">DL546_009335</name>
</gene>
<dbReference type="EMBL" id="QVQW01000009">
    <property type="protein sequence ID" value="RKU47469.1"/>
    <property type="molecule type" value="Genomic_DNA"/>
</dbReference>